<comment type="caution">
    <text evidence="2">The sequence shown here is derived from an EMBL/GenBank/DDBJ whole genome shotgun (WGS) entry which is preliminary data.</text>
</comment>
<feature type="transmembrane region" description="Helical" evidence="1">
    <location>
        <begin position="448"/>
        <end position="471"/>
    </location>
</feature>
<keyword evidence="3" id="KW-1185">Reference proteome</keyword>
<proteinExistence type="predicted"/>
<feature type="transmembrane region" description="Helical" evidence="1">
    <location>
        <begin position="145"/>
        <end position="171"/>
    </location>
</feature>
<feature type="transmembrane region" description="Helical" evidence="1">
    <location>
        <begin position="317"/>
        <end position="335"/>
    </location>
</feature>
<feature type="transmembrane region" description="Helical" evidence="1">
    <location>
        <begin position="104"/>
        <end position="124"/>
    </location>
</feature>
<sequence length="551" mass="57350">MTTTTTRPTPPVRPAQRAGGPLTGFGALLRLIARRERIRVPVWILAIAGLQSAGAAAYPGLYPDEADRQAQALIIGSNPAMKAMTGPGHGLDDYTFGAMMTNEYLGIAVIFAALMSVFLVVRHTRAEEEEGRAELVRANVTGSEAALSAALVAAVIANVALGAAVAIGMAALGIETIDWPGSILFGAAFSAVGIVFAAIAAVTSQVTQFSRAASGMAGALIGVAYLLRAIGDVMENGLSWLSPIGWAQATAAYVDNNWWPILLSLVVAAALAALAFRLAARRDVGAGLRAERRGVAEGSALLGTPVGLAWRLQRATVMWWAIGMFVFGASYGSAIDVIEDYAGNEVVADLIENLGGATLTESYLAMIMGILAIAVSIFAVTSALRPRREETSGRAEAVLATGISRTEWYASHLVISIVGSAAILLATGLGLGLAATGTSAGSSILGQVIPAMLSYAPAVWVVVGVALVLVGWAPRATLVAWIVVVHAFLMRYLGALLDLPEWMMSLSPFRHIASLPAEDFRALPVLLLTVLAVALIAIGLAGFNRRDVEAT</sequence>
<dbReference type="Proteomes" id="UP001150259">
    <property type="component" value="Unassembled WGS sequence"/>
</dbReference>
<evidence type="ECO:0000313" key="2">
    <source>
        <dbReference type="EMBL" id="MDC5695642.1"/>
    </source>
</evidence>
<feature type="transmembrane region" description="Helical" evidence="1">
    <location>
        <begin position="522"/>
        <end position="543"/>
    </location>
</feature>
<keyword evidence="1" id="KW-1133">Transmembrane helix</keyword>
<feature type="transmembrane region" description="Helical" evidence="1">
    <location>
        <begin position="258"/>
        <end position="279"/>
    </location>
</feature>
<feature type="transmembrane region" description="Helical" evidence="1">
    <location>
        <begin position="363"/>
        <end position="384"/>
    </location>
</feature>
<protein>
    <submittedName>
        <fullName evidence="2">Polyketide antibiotic transporter</fullName>
    </submittedName>
</protein>
<keyword evidence="1" id="KW-0812">Transmembrane</keyword>
<dbReference type="RefSeq" id="WP_272460188.1">
    <property type="nucleotide sequence ID" value="NZ_JAPFQL010000001.1"/>
</dbReference>
<feature type="transmembrane region" description="Helical" evidence="1">
    <location>
        <begin position="209"/>
        <end position="230"/>
    </location>
</feature>
<feature type="transmembrane region" description="Helical" evidence="1">
    <location>
        <begin position="413"/>
        <end position="436"/>
    </location>
</feature>
<evidence type="ECO:0000313" key="3">
    <source>
        <dbReference type="Proteomes" id="UP001150259"/>
    </source>
</evidence>
<name>A0ABT5GC52_9MICO</name>
<feature type="transmembrane region" description="Helical" evidence="1">
    <location>
        <begin position="40"/>
        <end position="58"/>
    </location>
</feature>
<accession>A0ABT5GC52</accession>
<evidence type="ECO:0000256" key="1">
    <source>
        <dbReference type="SAM" id="Phobius"/>
    </source>
</evidence>
<feature type="transmembrane region" description="Helical" evidence="1">
    <location>
        <begin position="183"/>
        <end position="202"/>
    </location>
</feature>
<organism evidence="2 3">
    <name type="scientific">Intrasporangium calvum</name>
    <dbReference type="NCBI Taxonomy" id="53358"/>
    <lineage>
        <taxon>Bacteria</taxon>
        <taxon>Bacillati</taxon>
        <taxon>Actinomycetota</taxon>
        <taxon>Actinomycetes</taxon>
        <taxon>Micrococcales</taxon>
        <taxon>Intrasporangiaceae</taxon>
        <taxon>Intrasporangium</taxon>
    </lineage>
</organism>
<dbReference type="EMBL" id="JAPFQL010000001">
    <property type="protein sequence ID" value="MDC5695642.1"/>
    <property type="molecule type" value="Genomic_DNA"/>
</dbReference>
<feature type="transmembrane region" description="Helical" evidence="1">
    <location>
        <begin position="478"/>
        <end position="497"/>
    </location>
</feature>
<reference evidence="2 3" key="1">
    <citation type="submission" date="2022-11" db="EMBL/GenBank/DDBJ databases">
        <title>Anaerobic phenanthrene biodegradation by a DNRA strain PheN6.</title>
        <authorList>
            <person name="Zhang Z."/>
        </authorList>
    </citation>
    <scope>NUCLEOTIDE SEQUENCE [LARGE SCALE GENOMIC DNA]</scope>
    <source>
        <strain evidence="2 3">PheN6</strain>
    </source>
</reference>
<gene>
    <name evidence="2" type="ORF">OO014_00085</name>
</gene>
<keyword evidence="1" id="KW-0472">Membrane</keyword>